<evidence type="ECO:0000256" key="1">
    <source>
        <dbReference type="SAM" id="SignalP"/>
    </source>
</evidence>
<name>A0AAE3LRH8_9RHOB</name>
<feature type="signal peptide" evidence="1">
    <location>
        <begin position="1"/>
        <end position="23"/>
    </location>
</feature>
<dbReference type="EMBL" id="JAOYFC010000002">
    <property type="protein sequence ID" value="MCV6824593.1"/>
    <property type="molecule type" value="Genomic_DNA"/>
</dbReference>
<proteinExistence type="predicted"/>
<dbReference type="AlphaFoldDB" id="A0AAE3LRH8"/>
<protein>
    <recommendedName>
        <fullName evidence="4">Lipoprotein</fullName>
    </recommendedName>
</protein>
<sequence>MKNQTLALATCALFLAGCSSVSDSNYNPLNWFDGDSSDQQLEPEEGYVTVTDPRNLIADVRELRIEPTQGGVVVAAMGMPPTQGYYRADLISPTNNIPENGTLTLEFRAAKPPTQQPVSTEVSREVWVAYFLSSIELRNIRQIRVVGANNSRTKSKR</sequence>
<dbReference type="Proteomes" id="UP001208041">
    <property type="component" value="Unassembled WGS sequence"/>
</dbReference>
<reference evidence="2" key="1">
    <citation type="submission" date="2022-10" db="EMBL/GenBank/DDBJ databases">
        <authorList>
            <person name="Yue Y."/>
        </authorList>
    </citation>
    <scope>NUCLEOTIDE SEQUENCE</scope>
    <source>
        <strain evidence="2">Z654</strain>
    </source>
</reference>
<evidence type="ECO:0000313" key="3">
    <source>
        <dbReference type="Proteomes" id="UP001208041"/>
    </source>
</evidence>
<gene>
    <name evidence="2" type="ORF">OH136_08480</name>
</gene>
<organism evidence="2 3">
    <name type="scientific">Halocynthiibacter halioticoli</name>
    <dbReference type="NCBI Taxonomy" id="2986804"/>
    <lineage>
        <taxon>Bacteria</taxon>
        <taxon>Pseudomonadati</taxon>
        <taxon>Pseudomonadota</taxon>
        <taxon>Alphaproteobacteria</taxon>
        <taxon>Rhodobacterales</taxon>
        <taxon>Paracoccaceae</taxon>
        <taxon>Halocynthiibacter</taxon>
    </lineage>
</organism>
<keyword evidence="3" id="KW-1185">Reference proteome</keyword>
<keyword evidence="1" id="KW-0732">Signal</keyword>
<comment type="caution">
    <text evidence="2">The sequence shown here is derived from an EMBL/GenBank/DDBJ whole genome shotgun (WGS) entry which is preliminary data.</text>
</comment>
<feature type="chain" id="PRO_5041904090" description="Lipoprotein" evidence="1">
    <location>
        <begin position="24"/>
        <end position="157"/>
    </location>
</feature>
<evidence type="ECO:0008006" key="4">
    <source>
        <dbReference type="Google" id="ProtNLM"/>
    </source>
</evidence>
<evidence type="ECO:0000313" key="2">
    <source>
        <dbReference type="EMBL" id="MCV6824593.1"/>
    </source>
</evidence>
<dbReference type="RefSeq" id="WP_263953452.1">
    <property type="nucleotide sequence ID" value="NZ_JAOYFC010000002.1"/>
</dbReference>
<accession>A0AAE3LRH8</accession>
<dbReference type="PROSITE" id="PS51257">
    <property type="entry name" value="PROKAR_LIPOPROTEIN"/>
    <property type="match status" value="1"/>
</dbReference>